<protein>
    <recommendedName>
        <fullName evidence="10">SAGA-associated factor 11</fullName>
    </recommendedName>
</protein>
<keyword evidence="13" id="KW-1185">Reference proteome</keyword>
<dbReference type="GO" id="GO:0070461">
    <property type="term" value="C:SAGA-type complex"/>
    <property type="evidence" value="ECO:0007669"/>
    <property type="project" value="UniProtKB-ARBA"/>
</dbReference>
<name>R7QND3_CHOCR</name>
<accession>R7QND3</accession>
<sequence>MGQNRLVPRPCPPATCFDIAAPAPRPRSISLSCISIHPTAADDTAKTKILPPNPAAERNSSEANPQSRKLAVISHPVSSPRHSSKTDATASTPHDQSRDPSLPTSEHVVDQSMHAEGSDKEPTRDDNLLSAFEDAIAQNGAHMDHFTTAAVAVHLYNDMINWAISHVAVQFKRSVFLASEANRYLTAIDAAALNPNDPPGTNPERYGSKLLYSDKNVNVECSNCGSSVSASRYAQHFEKCLGRGGRMSSRAASARLRASAERAEKEDAAELDEAPSRRRRSSSADPADTGFAGGSYAKRRKMSPVPSGGSASASQGGSMQHDQTLRMTCLVTHIPSPSYPRSFASFAILLLWPQDPPFSSPHRHTVVPTATCSSPALRSPQRVLQPSASALYSCGASLPSPLEAQHFSPLQ</sequence>
<evidence type="ECO:0000256" key="8">
    <source>
        <dbReference type="ARBA" id="ARBA00023163"/>
    </source>
</evidence>
<evidence type="ECO:0000256" key="11">
    <source>
        <dbReference type="SAM" id="MobiDB-lite"/>
    </source>
</evidence>
<evidence type="ECO:0000256" key="10">
    <source>
        <dbReference type="RuleBase" id="RU261113"/>
    </source>
</evidence>
<evidence type="ECO:0000313" key="13">
    <source>
        <dbReference type="Proteomes" id="UP000012073"/>
    </source>
</evidence>
<keyword evidence="9" id="KW-0539">Nucleus</keyword>
<evidence type="ECO:0000256" key="5">
    <source>
        <dbReference type="ARBA" id="ARBA00022853"/>
    </source>
</evidence>
<keyword evidence="2" id="KW-0479">Metal-binding</keyword>
<feature type="compositionally biased region" description="Basic and acidic residues" evidence="11">
    <location>
        <begin position="116"/>
        <end position="125"/>
    </location>
</feature>
<comment type="subcellular location">
    <subcellularLocation>
        <location evidence="1 10">Nucleus</location>
    </subcellularLocation>
</comment>
<dbReference type="Gramene" id="CDF39303">
    <property type="protein sequence ID" value="CDF39303"/>
    <property type="gene ID" value="CHC_T00006592001"/>
</dbReference>
<keyword evidence="4" id="KW-0862">Zinc</keyword>
<feature type="compositionally biased region" description="Low complexity" evidence="11">
    <location>
        <begin position="303"/>
        <end position="320"/>
    </location>
</feature>
<evidence type="ECO:0000313" key="12">
    <source>
        <dbReference type="EMBL" id="CDF39303.1"/>
    </source>
</evidence>
<evidence type="ECO:0000256" key="4">
    <source>
        <dbReference type="ARBA" id="ARBA00022833"/>
    </source>
</evidence>
<dbReference type="Gene3D" id="3.30.160.60">
    <property type="entry name" value="Classic Zinc Finger"/>
    <property type="match status" value="1"/>
</dbReference>
<feature type="region of interest" description="Disordered" evidence="11">
    <location>
        <begin position="252"/>
        <end position="321"/>
    </location>
</feature>
<feature type="compositionally biased region" description="Polar residues" evidence="11">
    <location>
        <begin position="76"/>
        <end position="94"/>
    </location>
</feature>
<evidence type="ECO:0000256" key="6">
    <source>
        <dbReference type="ARBA" id="ARBA00023015"/>
    </source>
</evidence>
<dbReference type="Pfam" id="PF08209">
    <property type="entry name" value="Sgf11"/>
    <property type="match status" value="1"/>
</dbReference>
<dbReference type="GO" id="GO:0006325">
    <property type="term" value="P:chromatin organization"/>
    <property type="evidence" value="ECO:0007669"/>
    <property type="project" value="UniProtKB-KW"/>
</dbReference>
<dbReference type="GeneID" id="17326933"/>
<dbReference type="InterPro" id="IPR013246">
    <property type="entry name" value="SAGA_su_Sgf11"/>
</dbReference>
<gene>
    <name evidence="12" type="ORF">CHC_T00006592001</name>
</gene>
<dbReference type="Proteomes" id="UP000012073">
    <property type="component" value="Unassembled WGS sequence"/>
</dbReference>
<dbReference type="OrthoDB" id="8162at2763"/>
<feature type="region of interest" description="Disordered" evidence="11">
    <location>
        <begin position="44"/>
        <end position="125"/>
    </location>
</feature>
<keyword evidence="5" id="KW-0156">Chromatin regulator</keyword>
<keyword evidence="7 10" id="KW-0010">Activator</keyword>
<evidence type="ECO:0000256" key="3">
    <source>
        <dbReference type="ARBA" id="ARBA00022771"/>
    </source>
</evidence>
<feature type="compositionally biased region" description="Basic and acidic residues" evidence="11">
    <location>
        <begin position="258"/>
        <end position="268"/>
    </location>
</feature>
<keyword evidence="8" id="KW-0804">Transcription</keyword>
<evidence type="ECO:0000256" key="7">
    <source>
        <dbReference type="ARBA" id="ARBA00023159"/>
    </source>
</evidence>
<dbReference type="KEGG" id="ccp:CHC_T00006592001"/>
<evidence type="ECO:0000256" key="2">
    <source>
        <dbReference type="ARBA" id="ARBA00022723"/>
    </source>
</evidence>
<keyword evidence="6" id="KW-0805">Transcription regulation</keyword>
<organism evidence="12 13">
    <name type="scientific">Chondrus crispus</name>
    <name type="common">Carrageen Irish moss</name>
    <name type="synonym">Polymorpha crispa</name>
    <dbReference type="NCBI Taxonomy" id="2769"/>
    <lineage>
        <taxon>Eukaryota</taxon>
        <taxon>Rhodophyta</taxon>
        <taxon>Florideophyceae</taxon>
        <taxon>Rhodymeniophycidae</taxon>
        <taxon>Gigartinales</taxon>
        <taxon>Gigartinaceae</taxon>
        <taxon>Chondrus</taxon>
    </lineage>
</organism>
<keyword evidence="3" id="KW-0863">Zinc-finger</keyword>
<dbReference type="EMBL" id="HG002022">
    <property type="protein sequence ID" value="CDF39303.1"/>
    <property type="molecule type" value="Genomic_DNA"/>
</dbReference>
<dbReference type="RefSeq" id="XP_005719214.1">
    <property type="nucleotide sequence ID" value="XM_005719157.1"/>
</dbReference>
<dbReference type="AlphaFoldDB" id="R7QND3"/>
<evidence type="ECO:0000256" key="9">
    <source>
        <dbReference type="ARBA" id="ARBA00023242"/>
    </source>
</evidence>
<evidence type="ECO:0000256" key="1">
    <source>
        <dbReference type="ARBA" id="ARBA00004123"/>
    </source>
</evidence>
<dbReference type="GO" id="GO:0005634">
    <property type="term" value="C:nucleus"/>
    <property type="evidence" value="ECO:0007669"/>
    <property type="project" value="UniProtKB-SubCell"/>
</dbReference>
<dbReference type="GO" id="GO:0008270">
    <property type="term" value="F:zinc ion binding"/>
    <property type="evidence" value="ECO:0007669"/>
    <property type="project" value="UniProtKB-KW"/>
</dbReference>
<proteinExistence type="inferred from homology"/>
<comment type="similarity">
    <text evidence="10">Belongs to the SGF11 family.</text>
</comment>
<reference evidence="13" key="1">
    <citation type="journal article" date="2013" name="Proc. Natl. Acad. Sci. U.S.A.">
        <title>Genome structure and metabolic features in the red seaweed Chondrus crispus shed light on evolution of the Archaeplastida.</title>
        <authorList>
            <person name="Collen J."/>
            <person name="Porcel B."/>
            <person name="Carre W."/>
            <person name="Ball S.G."/>
            <person name="Chaparro C."/>
            <person name="Tonon T."/>
            <person name="Barbeyron T."/>
            <person name="Michel G."/>
            <person name="Noel B."/>
            <person name="Valentin K."/>
            <person name="Elias M."/>
            <person name="Artiguenave F."/>
            <person name="Arun A."/>
            <person name="Aury J.M."/>
            <person name="Barbosa-Neto J.F."/>
            <person name="Bothwell J.H."/>
            <person name="Bouget F.Y."/>
            <person name="Brillet L."/>
            <person name="Cabello-Hurtado F."/>
            <person name="Capella-Gutierrez S."/>
            <person name="Charrier B."/>
            <person name="Cladiere L."/>
            <person name="Cock J.M."/>
            <person name="Coelho S.M."/>
            <person name="Colleoni C."/>
            <person name="Czjzek M."/>
            <person name="Da Silva C."/>
            <person name="Delage L."/>
            <person name="Denoeud F."/>
            <person name="Deschamps P."/>
            <person name="Dittami S.M."/>
            <person name="Gabaldon T."/>
            <person name="Gachon C.M."/>
            <person name="Groisillier A."/>
            <person name="Herve C."/>
            <person name="Jabbari K."/>
            <person name="Katinka M."/>
            <person name="Kloareg B."/>
            <person name="Kowalczyk N."/>
            <person name="Labadie K."/>
            <person name="Leblanc C."/>
            <person name="Lopez P.J."/>
            <person name="McLachlan D.H."/>
            <person name="Meslet-Cladiere L."/>
            <person name="Moustafa A."/>
            <person name="Nehr Z."/>
            <person name="Nyvall Collen P."/>
            <person name="Panaud O."/>
            <person name="Partensky F."/>
            <person name="Poulain J."/>
            <person name="Rensing S.A."/>
            <person name="Rousvoal S."/>
            <person name="Samson G."/>
            <person name="Symeonidi A."/>
            <person name="Weissenbach J."/>
            <person name="Zambounis A."/>
            <person name="Wincker P."/>
            <person name="Boyen C."/>
        </authorList>
    </citation>
    <scope>NUCLEOTIDE SEQUENCE [LARGE SCALE GENOMIC DNA]</scope>
    <source>
        <strain evidence="13">cv. Stackhouse</strain>
    </source>
</reference>